<dbReference type="PROSITE" id="PS51353">
    <property type="entry name" value="ARSC"/>
    <property type="match status" value="1"/>
</dbReference>
<evidence type="ECO:0000256" key="2">
    <source>
        <dbReference type="PROSITE-ProRule" id="PRU01282"/>
    </source>
</evidence>
<proteinExistence type="inferred from homology"/>
<sequence>MTLLYGIKNCDTMKKARAYLEQQNQPYQFWDYRVDGLTAELLASFCQQLGWQALLNTRGTTYRALSDADKADMTEQKARQLMLAQPALIKRPVLVHQQRYLVGFSTSAYQEFFAATPTA</sequence>
<dbReference type="InterPro" id="IPR006504">
    <property type="entry name" value="Tscrpt_reg_Spx/MgsR"/>
</dbReference>
<evidence type="ECO:0000313" key="4">
    <source>
        <dbReference type="Proteomes" id="UP001595962"/>
    </source>
</evidence>
<dbReference type="PANTHER" id="PTHR30041">
    <property type="entry name" value="ARSENATE REDUCTASE"/>
    <property type="match status" value="1"/>
</dbReference>
<dbReference type="SUPFAM" id="SSF52833">
    <property type="entry name" value="Thioredoxin-like"/>
    <property type="match status" value="1"/>
</dbReference>
<dbReference type="EMBL" id="JBHSGB010000017">
    <property type="protein sequence ID" value="MFC4656680.1"/>
    <property type="molecule type" value="Genomic_DNA"/>
</dbReference>
<dbReference type="NCBIfam" id="TIGR01617">
    <property type="entry name" value="arsC_related"/>
    <property type="match status" value="1"/>
</dbReference>
<comment type="similarity">
    <text evidence="1 2">Belongs to the ArsC family.</text>
</comment>
<protein>
    <submittedName>
        <fullName evidence="3">ArsC family reductase</fullName>
    </submittedName>
</protein>
<name>A0ABV9JR35_9GAMM</name>
<reference evidence="4" key="1">
    <citation type="journal article" date="2019" name="Int. J. Syst. Evol. Microbiol.">
        <title>The Global Catalogue of Microorganisms (GCM) 10K type strain sequencing project: providing services to taxonomists for standard genome sequencing and annotation.</title>
        <authorList>
            <consortium name="The Broad Institute Genomics Platform"/>
            <consortium name="The Broad Institute Genome Sequencing Center for Infectious Disease"/>
            <person name="Wu L."/>
            <person name="Ma J."/>
        </authorList>
    </citation>
    <scope>NUCLEOTIDE SEQUENCE [LARGE SCALE GENOMIC DNA]</scope>
    <source>
        <strain evidence="4">DT28</strain>
    </source>
</reference>
<dbReference type="RefSeq" id="WP_377335971.1">
    <property type="nucleotide sequence ID" value="NZ_JBHSGB010000017.1"/>
</dbReference>
<dbReference type="NCBIfam" id="NF008107">
    <property type="entry name" value="PRK10853.1"/>
    <property type="match status" value="1"/>
</dbReference>
<accession>A0ABV9JR35</accession>
<dbReference type="Gene3D" id="3.40.30.10">
    <property type="entry name" value="Glutaredoxin"/>
    <property type="match status" value="1"/>
</dbReference>
<dbReference type="InterPro" id="IPR036249">
    <property type="entry name" value="Thioredoxin-like_sf"/>
</dbReference>
<evidence type="ECO:0000313" key="3">
    <source>
        <dbReference type="EMBL" id="MFC4656680.1"/>
    </source>
</evidence>
<dbReference type="PANTHER" id="PTHR30041:SF8">
    <property type="entry name" value="PROTEIN YFFB"/>
    <property type="match status" value="1"/>
</dbReference>
<comment type="caution">
    <text evidence="3">The sequence shown here is derived from an EMBL/GenBank/DDBJ whole genome shotgun (WGS) entry which is preliminary data.</text>
</comment>
<gene>
    <name evidence="3" type="ORF">ACFO3I_16800</name>
</gene>
<dbReference type="InterPro" id="IPR006660">
    <property type="entry name" value="Arsenate_reductase-like"/>
</dbReference>
<dbReference type="Pfam" id="PF03960">
    <property type="entry name" value="ArsC"/>
    <property type="match status" value="1"/>
</dbReference>
<evidence type="ECO:0000256" key="1">
    <source>
        <dbReference type="ARBA" id="ARBA00007198"/>
    </source>
</evidence>
<dbReference type="Proteomes" id="UP001595962">
    <property type="component" value="Unassembled WGS sequence"/>
</dbReference>
<keyword evidence="4" id="KW-1185">Reference proteome</keyword>
<dbReference type="CDD" id="cd03035">
    <property type="entry name" value="ArsC_Yffb"/>
    <property type="match status" value="1"/>
</dbReference>
<organism evidence="3 4">
    <name type="scientific">Rheinheimera marina</name>
    <dbReference type="NCBI Taxonomy" id="1774958"/>
    <lineage>
        <taxon>Bacteria</taxon>
        <taxon>Pseudomonadati</taxon>
        <taxon>Pseudomonadota</taxon>
        <taxon>Gammaproteobacteria</taxon>
        <taxon>Chromatiales</taxon>
        <taxon>Chromatiaceae</taxon>
        <taxon>Rheinheimera</taxon>
    </lineage>
</organism>